<dbReference type="Pfam" id="PF05331">
    <property type="entry name" value="DUF742"/>
    <property type="match status" value="1"/>
</dbReference>
<organism evidence="2 3">
    <name type="scientific">Allokutzneria albata</name>
    <name type="common">Kibdelosporangium albatum</name>
    <dbReference type="NCBI Taxonomy" id="211114"/>
    <lineage>
        <taxon>Bacteria</taxon>
        <taxon>Bacillati</taxon>
        <taxon>Actinomycetota</taxon>
        <taxon>Actinomycetes</taxon>
        <taxon>Pseudonocardiales</taxon>
        <taxon>Pseudonocardiaceae</taxon>
        <taxon>Allokutzneria</taxon>
    </lineage>
</organism>
<dbReference type="AlphaFoldDB" id="A0A1G9QZV2"/>
<dbReference type="EMBL" id="LT629701">
    <property type="protein sequence ID" value="SDM16572.1"/>
    <property type="molecule type" value="Genomic_DNA"/>
</dbReference>
<proteinExistence type="predicted"/>
<keyword evidence="3" id="KW-1185">Reference proteome</keyword>
<reference evidence="2 3" key="1">
    <citation type="submission" date="2016-10" db="EMBL/GenBank/DDBJ databases">
        <authorList>
            <person name="de Groot N.N."/>
        </authorList>
    </citation>
    <scope>NUCLEOTIDE SEQUENCE [LARGE SCALE GENOMIC DNA]</scope>
    <source>
        <strain evidence="2 3">DSM 44149</strain>
    </source>
</reference>
<feature type="region of interest" description="Disordered" evidence="1">
    <location>
        <begin position="25"/>
        <end position="54"/>
    </location>
</feature>
<dbReference type="STRING" id="211114.SAMN04489726_0119"/>
<gene>
    <name evidence="2" type="ORF">SAMN04489726_0119</name>
</gene>
<dbReference type="OrthoDB" id="4244884at2"/>
<dbReference type="RefSeq" id="WP_081900767.1">
    <property type="nucleotide sequence ID" value="NZ_JOEF01000036.1"/>
</dbReference>
<dbReference type="eggNOG" id="COG1846">
    <property type="taxonomic scope" value="Bacteria"/>
</dbReference>
<evidence type="ECO:0008006" key="4">
    <source>
        <dbReference type="Google" id="ProtNLM"/>
    </source>
</evidence>
<evidence type="ECO:0000256" key="1">
    <source>
        <dbReference type="SAM" id="MobiDB-lite"/>
    </source>
</evidence>
<dbReference type="InterPro" id="IPR007995">
    <property type="entry name" value="DUF742"/>
</dbReference>
<evidence type="ECO:0000313" key="2">
    <source>
        <dbReference type="EMBL" id="SDM16572.1"/>
    </source>
</evidence>
<dbReference type="PANTHER" id="PTHR36221:SF1">
    <property type="entry name" value="DUF742 DOMAIN-CONTAINING PROTEIN"/>
    <property type="match status" value="1"/>
</dbReference>
<protein>
    <recommendedName>
        <fullName evidence="4">DUF742 domain-containing protein</fullName>
    </recommendedName>
</protein>
<sequence>MTGSYYDPENTGDNWSQLYTHGGQHSGDYGTGDEYRADLGGFAEQPEGRHELRTPLTETGMLARPYARTRGRTRPDYDLPIEALVRTSDHAAGDREAIGLPEHRSISRLCIETRSVAEVAARMRLPLGVVRVLIGDMATMGLVQVHQNGLVSGDQPSIAFLERVLSGLRRL</sequence>
<evidence type="ECO:0000313" key="3">
    <source>
        <dbReference type="Proteomes" id="UP000183376"/>
    </source>
</evidence>
<accession>A0A1G9QZV2</accession>
<name>A0A1G9QZV2_ALLAB</name>
<dbReference type="Proteomes" id="UP000183376">
    <property type="component" value="Chromosome I"/>
</dbReference>
<dbReference type="PANTHER" id="PTHR36221">
    <property type="entry name" value="DUF742 DOMAIN-CONTAINING PROTEIN"/>
    <property type="match status" value="1"/>
</dbReference>